<reference evidence="6 7" key="1">
    <citation type="submission" date="2024-01" db="EMBL/GenBank/DDBJ databases">
        <title>The genome of the rayed Mediterranean limpet Patella caerulea (Linnaeus, 1758).</title>
        <authorList>
            <person name="Anh-Thu Weber A."/>
            <person name="Halstead-Nussloch G."/>
        </authorList>
    </citation>
    <scope>NUCLEOTIDE SEQUENCE [LARGE SCALE GENOMIC DNA]</scope>
    <source>
        <strain evidence="6">AATW-2023a</strain>
        <tissue evidence="6">Whole specimen</tissue>
    </source>
</reference>
<name>A0AAN8K9Y5_PATCE</name>
<keyword evidence="5" id="KW-0406">Ion transport</keyword>
<dbReference type="Pfam" id="PF04145">
    <property type="entry name" value="Ctr"/>
    <property type="match status" value="2"/>
</dbReference>
<feature type="transmembrane region" description="Helical" evidence="5">
    <location>
        <begin position="53"/>
        <end position="74"/>
    </location>
</feature>
<feature type="transmembrane region" description="Helical" evidence="5">
    <location>
        <begin position="120"/>
        <end position="139"/>
    </location>
</feature>
<comment type="similarity">
    <text evidence="5">Belongs to the copper transporter (Ctr) (TC 1.A.56) family. SLC31A subfamily.</text>
</comment>
<evidence type="ECO:0000256" key="3">
    <source>
        <dbReference type="ARBA" id="ARBA00022989"/>
    </source>
</evidence>
<feature type="transmembrane region" description="Helical" evidence="5">
    <location>
        <begin position="95"/>
        <end position="114"/>
    </location>
</feature>
<evidence type="ECO:0000256" key="5">
    <source>
        <dbReference type="RuleBase" id="RU367022"/>
    </source>
</evidence>
<keyword evidence="3 5" id="KW-1133">Transmembrane helix</keyword>
<dbReference type="PANTHER" id="PTHR12483">
    <property type="entry name" value="SOLUTE CARRIER FAMILY 31 COPPER TRANSPORTERS"/>
    <property type="match status" value="1"/>
</dbReference>
<dbReference type="EMBL" id="JAZGQO010000003">
    <property type="protein sequence ID" value="KAK6188570.1"/>
    <property type="molecule type" value="Genomic_DNA"/>
</dbReference>
<evidence type="ECO:0000256" key="4">
    <source>
        <dbReference type="ARBA" id="ARBA00023136"/>
    </source>
</evidence>
<keyword evidence="5" id="KW-0813">Transport</keyword>
<dbReference type="PANTHER" id="PTHR12483:SF27">
    <property type="entry name" value="COPPER TRANSPORT PROTEIN CTR1"/>
    <property type="match status" value="1"/>
</dbReference>
<accession>A0AAN8K9Y5</accession>
<gene>
    <name evidence="6" type="ORF">SNE40_004718</name>
</gene>
<keyword evidence="7" id="KW-1185">Reference proteome</keyword>
<evidence type="ECO:0000256" key="2">
    <source>
        <dbReference type="ARBA" id="ARBA00022692"/>
    </source>
</evidence>
<keyword evidence="5" id="KW-0187">Copper transport</keyword>
<keyword evidence="4 5" id="KW-0472">Membrane</keyword>
<comment type="subcellular location">
    <subcellularLocation>
        <location evidence="1 5">Membrane</location>
        <topology evidence="1 5">Multi-pass membrane protein</topology>
    </subcellularLocation>
</comment>
<keyword evidence="2 5" id="KW-0812">Transmembrane</keyword>
<dbReference type="GO" id="GO:0005886">
    <property type="term" value="C:plasma membrane"/>
    <property type="evidence" value="ECO:0007669"/>
    <property type="project" value="TreeGrafter"/>
</dbReference>
<dbReference type="GO" id="GO:0005375">
    <property type="term" value="F:copper ion transmembrane transporter activity"/>
    <property type="evidence" value="ECO:0007669"/>
    <property type="project" value="UniProtKB-UniRule"/>
</dbReference>
<dbReference type="Proteomes" id="UP001347796">
    <property type="component" value="Unassembled WGS sequence"/>
</dbReference>
<keyword evidence="5" id="KW-0186">Copper</keyword>
<sequence length="199" mass="22486">MDHSAHHHHTDNLDHSGLHSSHSLDHEAHQSFFHTTYGNIILFKGWRLYDAKATFLTCLALAVLAVLFQLLKFIRHRFGRKCMNLNCRRYILNKNHIIQTVLYTIQFGSGYLVMLAVMTYNIWIGIAAIAGLGLGYFLFGWGEYEDGKRQEIMIVRPGRSTNCGEQLEQELLPLSKDASADTLITNVSGGLACTCDDEI</sequence>
<proteinExistence type="inferred from homology"/>
<evidence type="ECO:0000256" key="1">
    <source>
        <dbReference type="ARBA" id="ARBA00004141"/>
    </source>
</evidence>
<evidence type="ECO:0000313" key="6">
    <source>
        <dbReference type="EMBL" id="KAK6188570.1"/>
    </source>
</evidence>
<protein>
    <recommendedName>
        <fullName evidence="5">Copper transport protein</fullName>
    </recommendedName>
</protein>
<dbReference type="InterPro" id="IPR007274">
    <property type="entry name" value="Cop_transporter"/>
</dbReference>
<evidence type="ECO:0000313" key="7">
    <source>
        <dbReference type="Proteomes" id="UP001347796"/>
    </source>
</evidence>
<dbReference type="AlphaFoldDB" id="A0AAN8K9Y5"/>
<organism evidence="6 7">
    <name type="scientific">Patella caerulea</name>
    <name type="common">Rayed Mediterranean limpet</name>
    <dbReference type="NCBI Taxonomy" id="87958"/>
    <lineage>
        <taxon>Eukaryota</taxon>
        <taxon>Metazoa</taxon>
        <taxon>Spiralia</taxon>
        <taxon>Lophotrochozoa</taxon>
        <taxon>Mollusca</taxon>
        <taxon>Gastropoda</taxon>
        <taxon>Patellogastropoda</taxon>
        <taxon>Patelloidea</taxon>
        <taxon>Patellidae</taxon>
        <taxon>Patella</taxon>
    </lineage>
</organism>
<comment type="caution">
    <text evidence="6">The sequence shown here is derived from an EMBL/GenBank/DDBJ whole genome shotgun (WGS) entry which is preliminary data.</text>
</comment>